<gene>
    <name evidence="1" type="ORF">J2Z69_003659</name>
</gene>
<comment type="caution">
    <text evidence="1">The sequence shown here is derived from an EMBL/GenBank/DDBJ whole genome shotgun (WGS) entry which is preliminary data.</text>
</comment>
<organism evidence="1 2">
    <name type="scientific">Paenibacillus shirakamiensis</name>
    <dbReference type="NCBI Taxonomy" id="1265935"/>
    <lineage>
        <taxon>Bacteria</taxon>
        <taxon>Bacillati</taxon>
        <taxon>Bacillota</taxon>
        <taxon>Bacilli</taxon>
        <taxon>Bacillales</taxon>
        <taxon>Paenibacillaceae</taxon>
        <taxon>Paenibacillus</taxon>
    </lineage>
</organism>
<sequence length="169" mass="18875">MGVTIIPLQQICSTVIQGLEEHTGLLVYEMDDSKDLSQTLCLGYRFSTNIVKGRGFPILIQEGDIQRQFDTIGMTLSIFSFAKNEMARLENSLKVREWFDFQGRLKLKEAVNVVVVDIGQNKDIENNLVSYETSAVRVDVVLRTVDITEHAVNTIEQANLKGAGHIGTT</sequence>
<dbReference type="RefSeq" id="WP_209865869.1">
    <property type="nucleotide sequence ID" value="NZ_JAGGLD010000009.1"/>
</dbReference>
<keyword evidence="2" id="KW-1185">Reference proteome</keyword>
<dbReference type="Proteomes" id="UP001519288">
    <property type="component" value="Unassembled WGS sequence"/>
</dbReference>
<evidence type="ECO:0000313" key="1">
    <source>
        <dbReference type="EMBL" id="MBP2002573.1"/>
    </source>
</evidence>
<reference evidence="1 2" key="1">
    <citation type="submission" date="2021-03" db="EMBL/GenBank/DDBJ databases">
        <title>Genomic Encyclopedia of Type Strains, Phase IV (KMG-IV): sequencing the most valuable type-strain genomes for metagenomic binning, comparative biology and taxonomic classification.</title>
        <authorList>
            <person name="Goeker M."/>
        </authorList>
    </citation>
    <scope>NUCLEOTIDE SEQUENCE [LARGE SCALE GENOMIC DNA]</scope>
    <source>
        <strain evidence="1 2">DSM 26806</strain>
    </source>
</reference>
<evidence type="ECO:0000313" key="2">
    <source>
        <dbReference type="Proteomes" id="UP001519288"/>
    </source>
</evidence>
<name>A0ABS4JLJ4_9BACL</name>
<dbReference type="EMBL" id="JAGGLD010000009">
    <property type="protein sequence ID" value="MBP2002573.1"/>
    <property type="molecule type" value="Genomic_DNA"/>
</dbReference>
<dbReference type="NCBIfam" id="NF047498">
    <property type="entry name" value="LIC_12616_fam"/>
    <property type="match status" value="1"/>
</dbReference>
<accession>A0ABS4JLJ4</accession>
<protein>
    <submittedName>
        <fullName evidence="1">Uncharacterized protein</fullName>
    </submittedName>
</protein>
<proteinExistence type="predicted"/>